<dbReference type="Gene3D" id="3.50.50.60">
    <property type="entry name" value="FAD/NAD(P)-binding domain"/>
    <property type="match status" value="1"/>
</dbReference>
<dbReference type="OrthoDB" id="424974at2759"/>
<organism evidence="2 3">
    <name type="scientific">Asbolus verrucosus</name>
    <name type="common">Desert ironclad beetle</name>
    <dbReference type="NCBI Taxonomy" id="1661398"/>
    <lineage>
        <taxon>Eukaryota</taxon>
        <taxon>Metazoa</taxon>
        <taxon>Ecdysozoa</taxon>
        <taxon>Arthropoda</taxon>
        <taxon>Hexapoda</taxon>
        <taxon>Insecta</taxon>
        <taxon>Pterygota</taxon>
        <taxon>Neoptera</taxon>
        <taxon>Endopterygota</taxon>
        <taxon>Coleoptera</taxon>
        <taxon>Polyphaga</taxon>
        <taxon>Cucujiformia</taxon>
        <taxon>Tenebrionidae</taxon>
        <taxon>Pimeliinae</taxon>
        <taxon>Asbolus</taxon>
    </lineage>
</organism>
<feature type="non-terminal residue" evidence="2">
    <location>
        <position position="1"/>
    </location>
</feature>
<dbReference type="AlphaFoldDB" id="A0A482V786"/>
<dbReference type="EMBL" id="QDEB01135287">
    <property type="protein sequence ID" value="RZB38625.1"/>
    <property type="molecule type" value="Genomic_DNA"/>
</dbReference>
<feature type="non-terminal residue" evidence="2">
    <location>
        <position position="391"/>
    </location>
</feature>
<protein>
    <submittedName>
        <fullName evidence="2">FAD-dependent oxidoreductase domain-containing protein 1</fullName>
    </submittedName>
</protein>
<evidence type="ECO:0000313" key="3">
    <source>
        <dbReference type="Proteomes" id="UP000292052"/>
    </source>
</evidence>
<dbReference type="Pfam" id="PF01266">
    <property type="entry name" value="DAO"/>
    <property type="match status" value="1"/>
</dbReference>
<sequence>EPDVNNMEKQRALMGLFPRHADIVIIGGGAIGSSIAYWLKEKTSREGIRVIVIEKDMTYSKCSTRLSMGGLSQQFSLPENIQMSLYGAEFLRTLKKRFGHGADVHFTPQGYLVLADEERAQKLIDNNMLQRELGAVNRILTRNQLKSRFPWLNTTDIELGSLGLEREGWFDPWALLTVLRAGAVDLGTQYINGEVVDFTFQLREDFVVEGIEEGSYEALQEVVQLVLNLLNWQSLQKLENRYVCRFECTETPPGINVPMTVDCSGVYFRRDGLGGSFIGGLSPLENSEIAADIYTHQEILPILENRVPAFKSLKIKNSWHGTYENNSFDDNGIVGPHPYYHNLYLATGFSGHGIQQAPAVGRAVAELILDGDFKTIDLTRFGFDRFIVNKP</sequence>
<proteinExistence type="predicted"/>
<keyword evidence="3" id="KW-1185">Reference proteome</keyword>
<evidence type="ECO:0000259" key="1">
    <source>
        <dbReference type="Pfam" id="PF01266"/>
    </source>
</evidence>
<comment type="caution">
    <text evidence="2">The sequence shown here is derived from an EMBL/GenBank/DDBJ whole genome shotgun (WGS) entry which is preliminary data.</text>
</comment>
<dbReference type="Gene3D" id="3.30.9.10">
    <property type="entry name" value="D-Amino Acid Oxidase, subunit A, domain 2"/>
    <property type="match status" value="1"/>
</dbReference>
<dbReference type="PANTHER" id="PTHR13847:SF282">
    <property type="entry name" value="LETHAL (2) 37BB"/>
    <property type="match status" value="1"/>
</dbReference>
<feature type="domain" description="FAD dependent oxidoreductase" evidence="1">
    <location>
        <begin position="22"/>
        <end position="367"/>
    </location>
</feature>
<gene>
    <name evidence="2" type="ORF">BDFB_012171</name>
</gene>
<dbReference type="GO" id="GO:0032981">
    <property type="term" value="P:mitochondrial respiratory chain complex I assembly"/>
    <property type="evidence" value="ECO:0007669"/>
    <property type="project" value="TreeGrafter"/>
</dbReference>
<dbReference type="STRING" id="1661398.A0A482V786"/>
<dbReference type="PANTHER" id="PTHR13847">
    <property type="entry name" value="SARCOSINE DEHYDROGENASE-RELATED"/>
    <property type="match status" value="1"/>
</dbReference>
<dbReference type="Proteomes" id="UP000292052">
    <property type="component" value="Unassembled WGS sequence"/>
</dbReference>
<name>A0A482V786_ASBVE</name>
<dbReference type="InterPro" id="IPR006076">
    <property type="entry name" value="FAD-dep_OxRdtase"/>
</dbReference>
<reference evidence="2 3" key="1">
    <citation type="submission" date="2017-03" db="EMBL/GenBank/DDBJ databases">
        <title>Genome of the blue death feigning beetle - Asbolus verrucosus.</title>
        <authorList>
            <person name="Rider S.D."/>
        </authorList>
    </citation>
    <scope>NUCLEOTIDE SEQUENCE [LARGE SCALE GENOMIC DNA]</scope>
    <source>
        <strain evidence="2">Butters</strain>
        <tissue evidence="2">Head and leg muscle</tissue>
    </source>
</reference>
<dbReference type="SUPFAM" id="SSF51905">
    <property type="entry name" value="FAD/NAD(P)-binding domain"/>
    <property type="match status" value="1"/>
</dbReference>
<evidence type="ECO:0000313" key="2">
    <source>
        <dbReference type="EMBL" id="RZB38625.1"/>
    </source>
</evidence>
<dbReference type="GO" id="GO:0005739">
    <property type="term" value="C:mitochondrion"/>
    <property type="evidence" value="ECO:0007669"/>
    <property type="project" value="GOC"/>
</dbReference>
<dbReference type="InterPro" id="IPR036188">
    <property type="entry name" value="FAD/NAD-bd_sf"/>
</dbReference>
<accession>A0A482V786</accession>